<keyword evidence="2" id="KW-1185">Reference proteome</keyword>
<evidence type="ECO:0000313" key="2">
    <source>
        <dbReference type="Proteomes" id="UP001060215"/>
    </source>
</evidence>
<gene>
    <name evidence="1" type="ORF">LOK49_LG07G02243</name>
</gene>
<sequence>METEGTTRLEVSSHKMENHPLSLLLDPGKEAIHLVATLWWIEQIRLRIEPRWNLIAEFANHLVQLASMRSKEQDLRWIRSILKTLVTDPLPNYPTMDSLTLMFWNCRGAGNNAFKCNMRELIKSHHPSILILMETKIPYSFMGNFFNNIGFTMTIVDPIEDRNIWLLWDTTQVTIRASHATNQVIHATIHKKDYEEWILSHCLCQPNASQRRSSDNLEEIANKDGDIVACR</sequence>
<protein>
    <submittedName>
        <fullName evidence="1">Uncharacterized protein</fullName>
    </submittedName>
</protein>
<accession>A0ACC0H5X6</accession>
<evidence type="ECO:0000313" key="1">
    <source>
        <dbReference type="EMBL" id="KAI8008446.1"/>
    </source>
</evidence>
<reference evidence="1 2" key="1">
    <citation type="journal article" date="2022" name="Plant J.">
        <title>Chromosome-level genome of Camellia lanceoleosa provides a valuable resource for understanding genome evolution and self-incompatibility.</title>
        <authorList>
            <person name="Gong W."/>
            <person name="Xiao S."/>
            <person name="Wang L."/>
            <person name="Liao Z."/>
            <person name="Chang Y."/>
            <person name="Mo W."/>
            <person name="Hu G."/>
            <person name="Li W."/>
            <person name="Zhao G."/>
            <person name="Zhu H."/>
            <person name="Hu X."/>
            <person name="Ji K."/>
            <person name="Xiang X."/>
            <person name="Song Q."/>
            <person name="Yuan D."/>
            <person name="Jin S."/>
            <person name="Zhang L."/>
        </authorList>
    </citation>
    <scope>NUCLEOTIDE SEQUENCE [LARGE SCALE GENOMIC DNA]</scope>
    <source>
        <strain evidence="1">SQ_2022a</strain>
    </source>
</reference>
<dbReference type="Proteomes" id="UP001060215">
    <property type="component" value="Chromosome 7"/>
</dbReference>
<comment type="caution">
    <text evidence="1">The sequence shown here is derived from an EMBL/GenBank/DDBJ whole genome shotgun (WGS) entry which is preliminary data.</text>
</comment>
<organism evidence="1 2">
    <name type="scientific">Camellia lanceoleosa</name>
    <dbReference type="NCBI Taxonomy" id="1840588"/>
    <lineage>
        <taxon>Eukaryota</taxon>
        <taxon>Viridiplantae</taxon>
        <taxon>Streptophyta</taxon>
        <taxon>Embryophyta</taxon>
        <taxon>Tracheophyta</taxon>
        <taxon>Spermatophyta</taxon>
        <taxon>Magnoliopsida</taxon>
        <taxon>eudicotyledons</taxon>
        <taxon>Gunneridae</taxon>
        <taxon>Pentapetalae</taxon>
        <taxon>asterids</taxon>
        <taxon>Ericales</taxon>
        <taxon>Theaceae</taxon>
        <taxon>Camellia</taxon>
    </lineage>
</organism>
<name>A0ACC0H5X6_9ERIC</name>
<dbReference type="EMBL" id="CM045764">
    <property type="protein sequence ID" value="KAI8008446.1"/>
    <property type="molecule type" value="Genomic_DNA"/>
</dbReference>
<proteinExistence type="predicted"/>